<proteinExistence type="predicted"/>
<dbReference type="EMBL" id="JBEPSB010000007">
    <property type="protein sequence ID" value="MET4560776.1"/>
    <property type="molecule type" value="Genomic_DNA"/>
</dbReference>
<evidence type="ECO:0000313" key="2">
    <source>
        <dbReference type="Proteomes" id="UP001549363"/>
    </source>
</evidence>
<accession>A0ABV2PIK1</accession>
<evidence type="ECO:0000313" key="1">
    <source>
        <dbReference type="EMBL" id="MET4560776.1"/>
    </source>
</evidence>
<sequence length="83" mass="9874">MNMRNGIPIVQSVKKSKQPQGRLWKAIPNPFTKYIEMFMTVDGCEVSIIMPYDFEWIQQYLNEGWIERGVWNVDERKNASKTY</sequence>
<keyword evidence="2" id="KW-1185">Reference proteome</keyword>
<dbReference type="RefSeq" id="WP_354471657.1">
    <property type="nucleotide sequence ID" value="NZ_JBEPSB010000007.1"/>
</dbReference>
<name>A0ABV2PIK1_9BACI</name>
<organism evidence="1 2">
    <name type="scientific">Lysinibacillus parviboronicapiens</name>
    <dbReference type="NCBI Taxonomy" id="436516"/>
    <lineage>
        <taxon>Bacteria</taxon>
        <taxon>Bacillati</taxon>
        <taxon>Bacillota</taxon>
        <taxon>Bacilli</taxon>
        <taxon>Bacillales</taxon>
        <taxon>Bacillaceae</taxon>
        <taxon>Lysinibacillus</taxon>
    </lineage>
</organism>
<dbReference type="Proteomes" id="UP001549363">
    <property type="component" value="Unassembled WGS sequence"/>
</dbReference>
<reference evidence="1 2" key="1">
    <citation type="submission" date="2024-06" db="EMBL/GenBank/DDBJ databases">
        <title>Sorghum-associated microbial communities from plants grown in Nebraska, USA.</title>
        <authorList>
            <person name="Schachtman D."/>
        </authorList>
    </citation>
    <scope>NUCLEOTIDE SEQUENCE [LARGE SCALE GENOMIC DNA]</scope>
    <source>
        <strain evidence="1 2">736</strain>
    </source>
</reference>
<comment type="caution">
    <text evidence="1">The sequence shown here is derived from an EMBL/GenBank/DDBJ whole genome shotgun (WGS) entry which is preliminary data.</text>
</comment>
<protein>
    <submittedName>
        <fullName evidence="1">Uncharacterized protein</fullName>
    </submittedName>
</protein>
<gene>
    <name evidence="1" type="ORF">ABIA69_001920</name>
</gene>